<reference evidence="2 3" key="1">
    <citation type="submission" date="2020-04" db="EMBL/GenBank/DDBJ databases">
        <authorList>
            <person name="Liu A."/>
        </authorList>
    </citation>
    <scope>NUCLEOTIDE SEQUENCE [LARGE SCALE GENOMIC DNA]</scope>
    <source>
        <strain evidence="2 3">RZ02</strain>
    </source>
</reference>
<comment type="caution">
    <text evidence="2">The sequence shown here is derived from an EMBL/GenBank/DDBJ whole genome shotgun (WGS) entry which is preliminary data.</text>
</comment>
<accession>A0A848QRJ2</accession>
<keyword evidence="1" id="KW-0732">Signal</keyword>
<proteinExistence type="predicted"/>
<organism evidence="2 3">
    <name type="scientific">Pontixanthobacter rizhaonensis</name>
    <dbReference type="NCBI Taxonomy" id="2730337"/>
    <lineage>
        <taxon>Bacteria</taxon>
        <taxon>Pseudomonadati</taxon>
        <taxon>Pseudomonadota</taxon>
        <taxon>Alphaproteobacteria</taxon>
        <taxon>Sphingomonadales</taxon>
        <taxon>Erythrobacteraceae</taxon>
        <taxon>Pontixanthobacter</taxon>
    </lineage>
</organism>
<gene>
    <name evidence="2" type="ORF">HKD42_06565</name>
</gene>
<dbReference type="EMBL" id="JABCRE010000002">
    <property type="protein sequence ID" value="NMW31718.1"/>
    <property type="molecule type" value="Genomic_DNA"/>
</dbReference>
<evidence type="ECO:0000313" key="2">
    <source>
        <dbReference type="EMBL" id="NMW31718.1"/>
    </source>
</evidence>
<sequence>MTKYVLSIVPACVLLASCGNIADSEEMMTAFADSCKQGMAGQDIPEALAEKTCECSAGKVKEQELGPMDMLDEDKMMAIGEECAAEIIAEMDADAG</sequence>
<dbReference type="RefSeq" id="WP_170011439.1">
    <property type="nucleotide sequence ID" value="NZ_JABCRE010000002.1"/>
</dbReference>
<dbReference type="PROSITE" id="PS51257">
    <property type="entry name" value="PROKAR_LIPOPROTEIN"/>
    <property type="match status" value="1"/>
</dbReference>
<evidence type="ECO:0000313" key="3">
    <source>
        <dbReference type="Proteomes" id="UP000561181"/>
    </source>
</evidence>
<protein>
    <recommendedName>
        <fullName evidence="4">Lipoprotein</fullName>
    </recommendedName>
</protein>
<dbReference type="AlphaFoldDB" id="A0A848QRJ2"/>
<evidence type="ECO:0000256" key="1">
    <source>
        <dbReference type="SAM" id="SignalP"/>
    </source>
</evidence>
<dbReference type="Proteomes" id="UP000561181">
    <property type="component" value="Unassembled WGS sequence"/>
</dbReference>
<name>A0A848QRJ2_9SPHN</name>
<evidence type="ECO:0008006" key="4">
    <source>
        <dbReference type="Google" id="ProtNLM"/>
    </source>
</evidence>
<keyword evidence="3" id="KW-1185">Reference proteome</keyword>
<feature type="signal peptide" evidence="1">
    <location>
        <begin position="1"/>
        <end position="22"/>
    </location>
</feature>
<feature type="chain" id="PRO_5033025985" description="Lipoprotein" evidence="1">
    <location>
        <begin position="23"/>
        <end position="96"/>
    </location>
</feature>